<dbReference type="PROSITE" id="PS00329">
    <property type="entry name" value="HSP70_2"/>
    <property type="match status" value="1"/>
</dbReference>
<dbReference type="PROSITE" id="PS01036">
    <property type="entry name" value="HSP70_3"/>
    <property type="match status" value="1"/>
</dbReference>
<keyword evidence="4 8" id="KW-0547">Nucleotide-binding</keyword>
<sequence>MGKILGIDLGTTNSAMAVLEGGSPTIIVNAEGDRTTPSVVGFRADGDRVVGKAAKNQAVTNPKNTVFSIKRFMGRKYSECTSEIKTVPYEVKEGQGGRAVVDIEGKDYTAEQVSAMTLAKMKADAEKYLGETVTDAVITVPAYFNDAQRQATKDAGKIAGLNVKRIVNEPTAAALAYGLDKQGTDQRILVFDLGGGTFDVSILDLADGVFEVLSTSGDNHLGGDDWDQRVIDWMADKFQQENGVDLRQDPMALQRLKEAAENAKKELSAAQQTTINLPFITMNQSGPLHLNYTLTRAEFEKITRDLLERCKQPVTNALRDAKLKLSDLTEVILVGGSTRMPAVQELVKTMTGKQPNMSVNPDEVVADGAAVQGGVLTGDVEGILLLDVTPLSLGVETMGGIMTKMIDRNTTIPTSKTEVYSTAADNQTSVEINVLQGERELARDNKSLGKFQLTGIPAARRGVPQIEVTFDIDANGIVKVSAKDKGTGKEQQITISGSTALSDDEVDRMVKDAEAHAEEDKKQKEEVEVRNQTDSLCYSTEQTLNELGDKVSADVKSKAETAIADAKKALEGSDVEAIKAAGESLQSVAYELAQVVYADAQQQTDGAAGAQPADDDVVDADYEVVDDEDK</sequence>
<dbReference type="InterPro" id="IPR043129">
    <property type="entry name" value="ATPase_NBD"/>
</dbReference>
<proteinExistence type="evidence at transcript level"/>
<evidence type="ECO:0000256" key="6">
    <source>
        <dbReference type="ARBA" id="ARBA00023016"/>
    </source>
</evidence>
<keyword evidence="7 8" id="KW-0143">Chaperone</keyword>
<feature type="compositionally biased region" description="Low complexity" evidence="10">
    <location>
        <begin position="602"/>
        <end position="612"/>
    </location>
</feature>
<dbReference type="FunFam" id="2.60.34.10:FF:000014">
    <property type="entry name" value="Chaperone protein DnaK HSP70"/>
    <property type="match status" value="1"/>
</dbReference>
<dbReference type="InterPro" id="IPR029048">
    <property type="entry name" value="HSP70_C_sf"/>
</dbReference>
<dbReference type="PANTHER" id="PTHR19375">
    <property type="entry name" value="HEAT SHOCK PROTEIN 70KDA"/>
    <property type="match status" value="1"/>
</dbReference>
<comment type="similarity">
    <text evidence="2 8 9">Belongs to the heat shock protein 70 family.</text>
</comment>
<dbReference type="HAMAP" id="MF_00332">
    <property type="entry name" value="DnaK"/>
    <property type="match status" value="1"/>
</dbReference>
<dbReference type="Proteomes" id="UP000481598">
    <property type="component" value="Unassembled WGS sequence"/>
</dbReference>
<dbReference type="PROSITE" id="PS00297">
    <property type="entry name" value="HSP70_1"/>
    <property type="match status" value="1"/>
</dbReference>
<reference evidence="11 12" key="1">
    <citation type="journal article" date="2019" name="Nat. Med.">
        <title>A library of human gut bacterial isolates paired with longitudinal multiomics data enables mechanistic microbiome research.</title>
        <authorList>
            <person name="Poyet M."/>
            <person name="Groussin M."/>
            <person name="Gibbons S.M."/>
            <person name="Avila-Pacheco J."/>
            <person name="Jiang X."/>
            <person name="Kearney S.M."/>
            <person name="Perrotta A.R."/>
            <person name="Berdy B."/>
            <person name="Zhao S."/>
            <person name="Lieberman T.D."/>
            <person name="Swanson P.K."/>
            <person name="Smith M."/>
            <person name="Roesemann S."/>
            <person name="Alexander J.E."/>
            <person name="Rich S.A."/>
            <person name="Livny J."/>
            <person name="Vlamakis H."/>
            <person name="Clish C."/>
            <person name="Bullock K."/>
            <person name="Deik A."/>
            <person name="Scott J."/>
            <person name="Pierce K.A."/>
            <person name="Xavier R.J."/>
            <person name="Alm E.J."/>
        </authorList>
    </citation>
    <scope>NUCLEOTIDE SEQUENCE [LARGE SCALE GENOMIC DNA]</scope>
    <source>
        <strain evidence="11 12">BIOML-A10</strain>
    </source>
</reference>
<dbReference type="FunFam" id="3.30.420.40:FF:000004">
    <property type="entry name" value="Molecular chaperone DnaK"/>
    <property type="match status" value="1"/>
</dbReference>
<evidence type="ECO:0000256" key="1">
    <source>
        <dbReference type="ARBA" id="ARBA00002290"/>
    </source>
</evidence>
<evidence type="ECO:0000256" key="2">
    <source>
        <dbReference type="ARBA" id="ARBA00007381"/>
    </source>
</evidence>
<evidence type="ECO:0000256" key="3">
    <source>
        <dbReference type="ARBA" id="ARBA00022553"/>
    </source>
</evidence>
<evidence type="ECO:0000256" key="9">
    <source>
        <dbReference type="RuleBase" id="RU003322"/>
    </source>
</evidence>
<organism evidence="11 12">
    <name type="scientific">Collinsella aerofaciens</name>
    <dbReference type="NCBI Taxonomy" id="74426"/>
    <lineage>
        <taxon>Bacteria</taxon>
        <taxon>Bacillati</taxon>
        <taxon>Actinomycetota</taxon>
        <taxon>Coriobacteriia</taxon>
        <taxon>Coriobacteriales</taxon>
        <taxon>Coriobacteriaceae</taxon>
        <taxon>Collinsella</taxon>
    </lineage>
</organism>
<keyword evidence="5 8" id="KW-0067">ATP-binding</keyword>
<comment type="function">
    <text evidence="1 8">Acts as a chaperone.</text>
</comment>
<dbReference type="Gene3D" id="3.30.420.40">
    <property type="match status" value="2"/>
</dbReference>
<dbReference type="CDD" id="cd10234">
    <property type="entry name" value="ASKHA_NBD_HSP70_DnaK-like"/>
    <property type="match status" value="1"/>
</dbReference>
<dbReference type="EMBL" id="WWTB01000015">
    <property type="protein sequence ID" value="MZJ86261.1"/>
    <property type="molecule type" value="Genomic_DNA"/>
</dbReference>
<dbReference type="FunFam" id="1.20.1270.10:FF:000001">
    <property type="entry name" value="Molecular chaperone DnaK"/>
    <property type="match status" value="1"/>
</dbReference>
<protein>
    <recommendedName>
        <fullName evidence="8">Chaperone protein DnaK</fullName>
    </recommendedName>
    <alternativeName>
        <fullName evidence="8">HSP70</fullName>
    </alternativeName>
    <alternativeName>
        <fullName evidence="8">Heat shock 70 kDa protein</fullName>
    </alternativeName>
    <alternativeName>
        <fullName evidence="8">Heat shock protein 70</fullName>
    </alternativeName>
</protein>
<keyword evidence="6 8" id="KW-0346">Stress response</keyword>
<feature type="modified residue" description="Phosphothreonine; by autocatalysis" evidence="8">
    <location>
        <position position="197"/>
    </location>
</feature>
<dbReference type="Gene3D" id="2.60.34.10">
    <property type="entry name" value="Substrate Binding Domain Of DNAk, Chain A, domain 1"/>
    <property type="match status" value="1"/>
</dbReference>
<comment type="induction">
    <text evidence="8">By stress conditions e.g. heat shock.</text>
</comment>
<evidence type="ECO:0000256" key="10">
    <source>
        <dbReference type="SAM" id="MobiDB-lite"/>
    </source>
</evidence>
<dbReference type="SUPFAM" id="SSF53067">
    <property type="entry name" value="Actin-like ATPase domain"/>
    <property type="match status" value="2"/>
</dbReference>
<keyword evidence="3 8" id="KW-0597">Phosphoprotein</keyword>
<dbReference type="Gene3D" id="1.20.1270.10">
    <property type="match status" value="1"/>
</dbReference>
<dbReference type="SUPFAM" id="SSF100920">
    <property type="entry name" value="Heat shock protein 70kD (HSP70), peptide-binding domain"/>
    <property type="match status" value="1"/>
</dbReference>
<dbReference type="FunFam" id="3.90.640.10:FF:000003">
    <property type="entry name" value="Molecular chaperone DnaK"/>
    <property type="match status" value="1"/>
</dbReference>
<dbReference type="SUPFAM" id="SSF100934">
    <property type="entry name" value="Heat shock protein 70kD (HSP70), C-terminal subdomain"/>
    <property type="match status" value="1"/>
</dbReference>
<evidence type="ECO:0000256" key="4">
    <source>
        <dbReference type="ARBA" id="ARBA00022741"/>
    </source>
</evidence>
<evidence type="ECO:0000256" key="7">
    <source>
        <dbReference type="ARBA" id="ARBA00023186"/>
    </source>
</evidence>
<comment type="caution">
    <text evidence="11">The sequence shown here is derived from an EMBL/GenBank/DDBJ whole genome shotgun (WGS) entry which is preliminary data.</text>
</comment>
<dbReference type="InterPro" id="IPR018181">
    <property type="entry name" value="Heat_shock_70_CS"/>
</dbReference>
<name>A0A6L8RKB0_9ACTN</name>
<dbReference type="InterPro" id="IPR013126">
    <property type="entry name" value="Hsp_70_fam"/>
</dbReference>
<dbReference type="RefSeq" id="WP_117862657.1">
    <property type="nucleotide sequence ID" value="NZ_WQPL01000022.1"/>
</dbReference>
<evidence type="ECO:0000313" key="11">
    <source>
        <dbReference type="EMBL" id="MZJ86261.1"/>
    </source>
</evidence>
<dbReference type="AlphaFoldDB" id="A0A6L8RKB0"/>
<dbReference type="Pfam" id="PF00012">
    <property type="entry name" value="HSP70"/>
    <property type="match status" value="1"/>
</dbReference>
<evidence type="ECO:0000256" key="8">
    <source>
        <dbReference type="HAMAP-Rule" id="MF_00332"/>
    </source>
</evidence>
<accession>A0A6L8RKB0</accession>
<gene>
    <name evidence="8 11" type="primary">dnaK</name>
    <name evidence="11" type="ORF">GT635_07325</name>
</gene>
<dbReference type="NCBIfam" id="TIGR02350">
    <property type="entry name" value="prok_dnaK"/>
    <property type="match status" value="1"/>
</dbReference>
<dbReference type="PRINTS" id="PR00301">
    <property type="entry name" value="HEATSHOCK70"/>
</dbReference>
<dbReference type="GO" id="GO:0140662">
    <property type="term" value="F:ATP-dependent protein folding chaperone"/>
    <property type="evidence" value="ECO:0007669"/>
    <property type="project" value="InterPro"/>
</dbReference>
<evidence type="ECO:0000256" key="5">
    <source>
        <dbReference type="ARBA" id="ARBA00022840"/>
    </source>
</evidence>
<dbReference type="GO" id="GO:0005524">
    <property type="term" value="F:ATP binding"/>
    <property type="evidence" value="ECO:0007669"/>
    <property type="project" value="UniProtKB-UniRule"/>
</dbReference>
<feature type="region of interest" description="Disordered" evidence="10">
    <location>
        <begin position="602"/>
        <end position="630"/>
    </location>
</feature>
<dbReference type="NCBIfam" id="NF001413">
    <property type="entry name" value="PRK00290.1"/>
    <property type="match status" value="1"/>
</dbReference>
<dbReference type="InterPro" id="IPR029047">
    <property type="entry name" value="HSP70_peptide-bd_sf"/>
</dbReference>
<evidence type="ECO:0000313" key="12">
    <source>
        <dbReference type="Proteomes" id="UP000481598"/>
    </source>
</evidence>
<dbReference type="Gene3D" id="3.90.640.10">
    <property type="entry name" value="Actin, Chain A, domain 4"/>
    <property type="match status" value="1"/>
</dbReference>
<dbReference type="InterPro" id="IPR012725">
    <property type="entry name" value="Chaperone_DnaK"/>
</dbReference>
<dbReference type="NCBIfam" id="NF003520">
    <property type="entry name" value="PRK05183.1"/>
    <property type="match status" value="1"/>
</dbReference>
<dbReference type="GO" id="GO:0051082">
    <property type="term" value="F:unfolded protein binding"/>
    <property type="evidence" value="ECO:0007669"/>
    <property type="project" value="InterPro"/>
</dbReference>
<feature type="compositionally biased region" description="Acidic residues" evidence="10">
    <location>
        <begin position="613"/>
        <end position="630"/>
    </location>
</feature>